<feature type="region of interest" description="Disordered" evidence="9">
    <location>
        <begin position="82"/>
        <end position="109"/>
    </location>
</feature>
<evidence type="ECO:0000256" key="5">
    <source>
        <dbReference type="ARBA" id="ARBA00022475"/>
    </source>
</evidence>
<feature type="region of interest" description="Disordered" evidence="9">
    <location>
        <begin position="319"/>
        <end position="340"/>
    </location>
</feature>
<evidence type="ECO:0000256" key="8">
    <source>
        <dbReference type="SAM" id="Coils"/>
    </source>
</evidence>
<comment type="similarity">
    <text evidence="3">Belongs to the BIG GRAIN 1 (BG1) plant protein family.</text>
</comment>
<evidence type="ECO:0000256" key="6">
    <source>
        <dbReference type="ARBA" id="ARBA00023136"/>
    </source>
</evidence>
<feature type="region of interest" description="Disordered" evidence="9">
    <location>
        <begin position="143"/>
        <end position="162"/>
    </location>
</feature>
<dbReference type="InterPro" id="IPR039621">
    <property type="entry name" value="BG1-like"/>
</dbReference>
<sequence length="437" mass="49945">MYQYECEKSLREDKFRRDRERRKPSFSSTLLDKIYRSIDENDDLALEEEPNKEQPKATYDFEKQASLLDRCMIMEKKKLAANDNVTAPPPRLRQSLPLESNNDDHLFFSSGSSSSDSSFGGFSSSETESVHAAGTWKSRSSCFSYSQKQKPKPKPIRTSARSEESEIQMLNDYHHHSTNSNNNFSVISQQNVTNSKSRALKLYDNLKKVKHPISPGKRLTSFLNNLFTNSKKSNKISTTTSIGHCENSHWTNTGNDRKSKSSSNVSSSACSSATSYSRSCLSKASHLHDNFNDAAVKRTVRFYPVSVIVDEDSRPCGHKSLYEEGESNSKLPKRHGRSPTRMSEELKVRLMEETRRVEEAAREVLRGYQQQNLKKKNYVNVFKEEEDDDDLSDSSSDLFELDHLCVKGKDRYSEELPVYETTRVHTNRAISHGFNIH</sequence>
<keyword evidence="5" id="KW-1003">Cell membrane</keyword>
<gene>
    <name evidence="10" type="ORF">RJ641_005831</name>
</gene>
<dbReference type="GO" id="GO:0009734">
    <property type="term" value="P:auxin-activated signaling pathway"/>
    <property type="evidence" value="ECO:0007669"/>
    <property type="project" value="UniProtKB-KW"/>
</dbReference>
<comment type="caution">
    <text evidence="10">The sequence shown here is derived from an EMBL/GenBank/DDBJ whole genome shotgun (WGS) entry which is preliminary data.</text>
</comment>
<dbReference type="PANTHER" id="PTHR33541">
    <property type="entry name" value="PROTEIN BIG GRAIN 1-LIKE A-RELATED"/>
    <property type="match status" value="1"/>
</dbReference>
<dbReference type="Proteomes" id="UP001370490">
    <property type="component" value="Unassembled WGS sequence"/>
</dbReference>
<proteinExistence type="inferred from homology"/>
<evidence type="ECO:0000313" key="11">
    <source>
        <dbReference type="Proteomes" id="UP001370490"/>
    </source>
</evidence>
<comment type="subcellular location">
    <subcellularLocation>
        <location evidence="2">Cell membrane</location>
    </subcellularLocation>
</comment>
<organism evidence="10 11">
    <name type="scientific">Dillenia turbinata</name>
    <dbReference type="NCBI Taxonomy" id="194707"/>
    <lineage>
        <taxon>Eukaryota</taxon>
        <taxon>Viridiplantae</taxon>
        <taxon>Streptophyta</taxon>
        <taxon>Embryophyta</taxon>
        <taxon>Tracheophyta</taxon>
        <taxon>Spermatophyta</taxon>
        <taxon>Magnoliopsida</taxon>
        <taxon>eudicotyledons</taxon>
        <taxon>Gunneridae</taxon>
        <taxon>Pentapetalae</taxon>
        <taxon>Dilleniales</taxon>
        <taxon>Dilleniaceae</taxon>
        <taxon>Dillenia</taxon>
    </lineage>
</organism>
<keyword evidence="7" id="KW-0927">Auxin signaling pathway</keyword>
<accession>A0AAN8Z9G2</accession>
<comment type="function">
    <text evidence="1">Involved in auxin transport. Regulator of the auxin signaling pathway.</text>
</comment>
<evidence type="ECO:0000256" key="3">
    <source>
        <dbReference type="ARBA" id="ARBA00010067"/>
    </source>
</evidence>
<keyword evidence="6" id="KW-0472">Membrane</keyword>
<protein>
    <recommendedName>
        <fullName evidence="12">Protein BIG GRAIN 1-like A</fullName>
    </recommendedName>
</protein>
<evidence type="ECO:0000256" key="2">
    <source>
        <dbReference type="ARBA" id="ARBA00004236"/>
    </source>
</evidence>
<dbReference type="GO" id="GO:0005886">
    <property type="term" value="C:plasma membrane"/>
    <property type="evidence" value="ECO:0007669"/>
    <property type="project" value="UniProtKB-SubCell"/>
</dbReference>
<feature type="region of interest" description="Disordered" evidence="9">
    <location>
        <begin position="237"/>
        <end position="268"/>
    </location>
</feature>
<dbReference type="EMBL" id="JBAMMX010000014">
    <property type="protein sequence ID" value="KAK6927240.1"/>
    <property type="molecule type" value="Genomic_DNA"/>
</dbReference>
<dbReference type="PANTHER" id="PTHR33541:SF12">
    <property type="entry name" value="PROTEIN BIG GRAIN 1-LIKE A"/>
    <property type="match status" value="1"/>
</dbReference>
<name>A0AAN8Z9G2_9MAGN</name>
<dbReference type="AlphaFoldDB" id="A0AAN8Z9G2"/>
<evidence type="ECO:0000313" key="10">
    <source>
        <dbReference type="EMBL" id="KAK6927240.1"/>
    </source>
</evidence>
<reference evidence="10 11" key="1">
    <citation type="submission" date="2023-12" db="EMBL/GenBank/DDBJ databases">
        <title>A high-quality genome assembly for Dillenia turbinata (Dilleniales).</title>
        <authorList>
            <person name="Chanderbali A."/>
        </authorList>
    </citation>
    <scope>NUCLEOTIDE SEQUENCE [LARGE SCALE GENOMIC DNA]</scope>
    <source>
        <strain evidence="10">LSX21</strain>
        <tissue evidence="10">Leaf</tissue>
    </source>
</reference>
<keyword evidence="11" id="KW-1185">Reference proteome</keyword>
<evidence type="ECO:0000256" key="9">
    <source>
        <dbReference type="SAM" id="MobiDB-lite"/>
    </source>
</evidence>
<keyword evidence="4" id="KW-0813">Transport</keyword>
<evidence type="ECO:0000256" key="1">
    <source>
        <dbReference type="ARBA" id="ARBA00002281"/>
    </source>
</evidence>
<evidence type="ECO:0000256" key="4">
    <source>
        <dbReference type="ARBA" id="ARBA00022448"/>
    </source>
</evidence>
<evidence type="ECO:0008006" key="12">
    <source>
        <dbReference type="Google" id="ProtNLM"/>
    </source>
</evidence>
<feature type="coiled-coil region" evidence="8">
    <location>
        <begin position="343"/>
        <end position="371"/>
    </location>
</feature>
<keyword evidence="8" id="KW-0175">Coiled coil</keyword>
<evidence type="ECO:0000256" key="7">
    <source>
        <dbReference type="ARBA" id="ARBA00023294"/>
    </source>
</evidence>